<dbReference type="Proteomes" id="UP000887580">
    <property type="component" value="Unplaced"/>
</dbReference>
<protein>
    <submittedName>
        <fullName evidence="2">Uncharacterized protein</fullName>
    </submittedName>
</protein>
<organism evidence="1 2">
    <name type="scientific">Panagrolaimus sp. PS1159</name>
    <dbReference type="NCBI Taxonomy" id="55785"/>
    <lineage>
        <taxon>Eukaryota</taxon>
        <taxon>Metazoa</taxon>
        <taxon>Ecdysozoa</taxon>
        <taxon>Nematoda</taxon>
        <taxon>Chromadorea</taxon>
        <taxon>Rhabditida</taxon>
        <taxon>Tylenchina</taxon>
        <taxon>Panagrolaimomorpha</taxon>
        <taxon>Panagrolaimoidea</taxon>
        <taxon>Panagrolaimidae</taxon>
        <taxon>Panagrolaimus</taxon>
    </lineage>
</organism>
<evidence type="ECO:0000313" key="2">
    <source>
        <dbReference type="WBParaSite" id="PS1159_v2.g1539.t1"/>
    </source>
</evidence>
<name>A0AC35FA39_9BILA</name>
<dbReference type="WBParaSite" id="PS1159_v2.g1539.t1">
    <property type="protein sequence ID" value="PS1159_v2.g1539.t1"/>
    <property type="gene ID" value="PS1159_v2.g1539"/>
</dbReference>
<accession>A0AC35FA39</accession>
<evidence type="ECO:0000313" key="1">
    <source>
        <dbReference type="Proteomes" id="UP000887580"/>
    </source>
</evidence>
<sequence>MNKDNYVTILAIYDDPPVVSSSSRSSPTVITVDKAAHRRRNPDTTDGVVEITNLNEPPSYGLKVVPEASNYSERNSPFLPQHRSEHSSSSTTASFRRSPTSG</sequence>
<reference evidence="2" key="1">
    <citation type="submission" date="2022-11" db="UniProtKB">
        <authorList>
            <consortium name="WormBaseParasite"/>
        </authorList>
    </citation>
    <scope>IDENTIFICATION</scope>
</reference>
<proteinExistence type="predicted"/>